<dbReference type="EnsemblMetazoa" id="ASIC010898-RA">
    <property type="protein sequence ID" value="ASIC010898-PA"/>
    <property type="gene ID" value="ASIC010898"/>
</dbReference>
<evidence type="ECO:0000313" key="2">
    <source>
        <dbReference type="EMBL" id="KFB43129.1"/>
    </source>
</evidence>
<evidence type="ECO:0000313" key="4">
    <source>
        <dbReference type="Proteomes" id="UP000030765"/>
    </source>
</evidence>
<proteinExistence type="predicted"/>
<feature type="compositionally biased region" description="Polar residues" evidence="1">
    <location>
        <begin position="90"/>
        <end position="103"/>
    </location>
</feature>
<name>A0A084VYT5_ANOSI</name>
<dbReference type="AlphaFoldDB" id="A0A084VYT5"/>
<feature type="region of interest" description="Disordered" evidence="1">
    <location>
        <begin position="60"/>
        <end position="109"/>
    </location>
</feature>
<dbReference type="EMBL" id="KE525233">
    <property type="protein sequence ID" value="KFB43129.1"/>
    <property type="molecule type" value="Genomic_DNA"/>
</dbReference>
<feature type="compositionally biased region" description="Basic residues" evidence="1">
    <location>
        <begin position="65"/>
        <end position="76"/>
    </location>
</feature>
<dbReference type="PROSITE" id="PS51257">
    <property type="entry name" value="PROKAR_LIPOPROTEIN"/>
    <property type="match status" value="1"/>
</dbReference>
<dbReference type="VEuPathDB" id="VectorBase:ASIC010898"/>
<evidence type="ECO:0000313" key="3">
    <source>
        <dbReference type="EnsemblMetazoa" id="ASIC010898-PA"/>
    </source>
</evidence>
<reference evidence="2 4" key="1">
    <citation type="journal article" date="2014" name="BMC Genomics">
        <title>Genome sequence of Anopheles sinensis provides insight into genetics basis of mosquito competence for malaria parasites.</title>
        <authorList>
            <person name="Zhou D."/>
            <person name="Zhang D."/>
            <person name="Ding G."/>
            <person name="Shi L."/>
            <person name="Hou Q."/>
            <person name="Ye Y."/>
            <person name="Xu Y."/>
            <person name="Zhou H."/>
            <person name="Xiong C."/>
            <person name="Li S."/>
            <person name="Yu J."/>
            <person name="Hong S."/>
            <person name="Yu X."/>
            <person name="Zou P."/>
            <person name="Chen C."/>
            <person name="Chang X."/>
            <person name="Wang W."/>
            <person name="Lv Y."/>
            <person name="Sun Y."/>
            <person name="Ma L."/>
            <person name="Shen B."/>
            <person name="Zhu C."/>
        </authorList>
    </citation>
    <scope>NUCLEOTIDE SEQUENCE [LARGE SCALE GENOMIC DNA]</scope>
</reference>
<accession>A0A084VYT5</accession>
<keyword evidence="4" id="KW-1185">Reference proteome</keyword>
<dbReference type="Proteomes" id="UP000030765">
    <property type="component" value="Unassembled WGS sequence"/>
</dbReference>
<dbReference type="EMBL" id="ATLV01018449">
    <property type="status" value="NOT_ANNOTATED_CDS"/>
    <property type="molecule type" value="Genomic_DNA"/>
</dbReference>
<protein>
    <submittedName>
        <fullName evidence="2 3">Hemoglobin and hemoglobin-haptoglobin binding protein C</fullName>
    </submittedName>
</protein>
<sequence length="109" mass="12046">MRRAVCFAGLTALPFACRHMPVHVYGSLVSCVPSVQAGACPFFSGRSYNAALNLSNATRVGTVSRKGKRPANRTTHRPPERPNDSRRQWPGTNVPTNKSSNSKPRLRRR</sequence>
<reference evidence="3" key="2">
    <citation type="submission" date="2020-05" db="UniProtKB">
        <authorList>
            <consortium name="EnsemblMetazoa"/>
        </authorList>
    </citation>
    <scope>IDENTIFICATION</scope>
</reference>
<feature type="compositionally biased region" description="Basic and acidic residues" evidence="1">
    <location>
        <begin position="77"/>
        <end position="87"/>
    </location>
</feature>
<gene>
    <name evidence="2" type="ORF">ZHAS_00010898</name>
</gene>
<organism evidence="2">
    <name type="scientific">Anopheles sinensis</name>
    <name type="common">Mosquito</name>
    <dbReference type="NCBI Taxonomy" id="74873"/>
    <lineage>
        <taxon>Eukaryota</taxon>
        <taxon>Metazoa</taxon>
        <taxon>Ecdysozoa</taxon>
        <taxon>Arthropoda</taxon>
        <taxon>Hexapoda</taxon>
        <taxon>Insecta</taxon>
        <taxon>Pterygota</taxon>
        <taxon>Neoptera</taxon>
        <taxon>Endopterygota</taxon>
        <taxon>Diptera</taxon>
        <taxon>Nematocera</taxon>
        <taxon>Culicoidea</taxon>
        <taxon>Culicidae</taxon>
        <taxon>Anophelinae</taxon>
        <taxon>Anopheles</taxon>
    </lineage>
</organism>
<evidence type="ECO:0000256" key="1">
    <source>
        <dbReference type="SAM" id="MobiDB-lite"/>
    </source>
</evidence>